<organism evidence="1 2">
    <name type="scientific">Ovis ammon polii</name>
    <dbReference type="NCBI Taxonomy" id="230172"/>
    <lineage>
        <taxon>Eukaryota</taxon>
        <taxon>Metazoa</taxon>
        <taxon>Chordata</taxon>
        <taxon>Craniata</taxon>
        <taxon>Vertebrata</taxon>
        <taxon>Euteleostomi</taxon>
        <taxon>Mammalia</taxon>
        <taxon>Eutheria</taxon>
        <taxon>Laurasiatheria</taxon>
        <taxon>Artiodactyla</taxon>
        <taxon>Ruminantia</taxon>
        <taxon>Pecora</taxon>
        <taxon>Bovidae</taxon>
        <taxon>Caprinae</taxon>
        <taxon>Ovis</taxon>
    </lineage>
</organism>
<gene>
    <name evidence="1" type="ORF">MG293_000901</name>
</gene>
<dbReference type="Proteomes" id="UP001214576">
    <property type="component" value="Unassembled WGS sequence"/>
</dbReference>
<protein>
    <submittedName>
        <fullName evidence="1">Uncharacterized protein</fullName>
    </submittedName>
</protein>
<sequence length="82" mass="9574">MQEMWVHSQGQEDPLEKKMATTPVLLPGKSHGERKLADYSPWGRKRVTYNLPIKQQHQQREYVKVVHSPKNSKFCNDGEEIV</sequence>
<reference evidence="1" key="1">
    <citation type="submission" date="2022-03" db="EMBL/GenBank/DDBJ databases">
        <title>Genomic analyses of argali, domestic sheep and their hybrids provide insights into chromosomal evolution, heterosis and genetic basis of agronomic traits.</title>
        <authorList>
            <person name="Li M."/>
        </authorList>
    </citation>
    <scope>NUCLEOTIDE SEQUENCE</scope>
    <source>
        <strain evidence="1">CAU-MHL-2022a</strain>
        <tissue evidence="1">Skin</tissue>
    </source>
</reference>
<keyword evidence="2" id="KW-1185">Reference proteome</keyword>
<evidence type="ECO:0000313" key="2">
    <source>
        <dbReference type="Proteomes" id="UP001214576"/>
    </source>
</evidence>
<comment type="caution">
    <text evidence="1">The sequence shown here is derived from an EMBL/GenBank/DDBJ whole genome shotgun (WGS) entry which is preliminary data.</text>
</comment>
<name>A0AAD4UM41_OVIAM</name>
<accession>A0AAD4UM41</accession>
<dbReference type="EMBL" id="JAKZEL010000001">
    <property type="protein sequence ID" value="KAI4548571.1"/>
    <property type="molecule type" value="Genomic_DNA"/>
</dbReference>
<dbReference type="AlphaFoldDB" id="A0AAD4UM41"/>
<proteinExistence type="predicted"/>
<evidence type="ECO:0000313" key="1">
    <source>
        <dbReference type="EMBL" id="KAI4548571.1"/>
    </source>
</evidence>